<evidence type="ECO:0000313" key="2">
    <source>
        <dbReference type="EMBL" id="GFY23629.1"/>
    </source>
</evidence>
<keyword evidence="1" id="KW-0472">Membrane</keyword>
<feature type="transmembrane region" description="Helical" evidence="1">
    <location>
        <begin position="63"/>
        <end position="94"/>
    </location>
</feature>
<keyword evidence="3" id="KW-1185">Reference proteome</keyword>
<feature type="transmembrane region" description="Helical" evidence="1">
    <location>
        <begin position="36"/>
        <end position="57"/>
    </location>
</feature>
<evidence type="ECO:0008006" key="4">
    <source>
        <dbReference type="Google" id="ProtNLM"/>
    </source>
</evidence>
<keyword evidence="1" id="KW-1133">Transmembrane helix</keyword>
<accession>A0A8X7BA78</accession>
<gene>
    <name evidence="2" type="ORF">TNCV_1039281</name>
</gene>
<organism evidence="2 3">
    <name type="scientific">Trichonephila clavipes</name>
    <name type="common">Golden silk orbweaver</name>
    <name type="synonym">Nephila clavipes</name>
    <dbReference type="NCBI Taxonomy" id="2585209"/>
    <lineage>
        <taxon>Eukaryota</taxon>
        <taxon>Metazoa</taxon>
        <taxon>Ecdysozoa</taxon>
        <taxon>Arthropoda</taxon>
        <taxon>Chelicerata</taxon>
        <taxon>Arachnida</taxon>
        <taxon>Araneae</taxon>
        <taxon>Araneomorphae</taxon>
        <taxon>Entelegynae</taxon>
        <taxon>Araneoidea</taxon>
        <taxon>Nephilidae</taxon>
        <taxon>Trichonephila</taxon>
    </lineage>
</organism>
<reference evidence="2" key="1">
    <citation type="submission" date="2020-08" db="EMBL/GenBank/DDBJ databases">
        <title>Multicomponent nature underlies the extraordinary mechanical properties of spider dragline silk.</title>
        <authorList>
            <person name="Kono N."/>
            <person name="Nakamura H."/>
            <person name="Mori M."/>
            <person name="Yoshida Y."/>
            <person name="Ohtoshi R."/>
            <person name="Malay A.D."/>
            <person name="Moran D.A.P."/>
            <person name="Tomita M."/>
            <person name="Numata K."/>
            <person name="Arakawa K."/>
        </authorList>
    </citation>
    <scope>NUCLEOTIDE SEQUENCE</scope>
</reference>
<sequence length="146" mass="16506">MKVCKLYLQNTDKQELCSMTLFIEDLFQEKQQNVQVIHIVVSIANVDVIVIDAVIFVTVIDAAIVAVVLSVAVATVAVAIAAVVAVRTIILMLFRFGFVHFYRSKIDDSFTEKEKLLQYYKQLVLKGKNGEEQVKPDEEEQDNQNI</sequence>
<evidence type="ECO:0000313" key="3">
    <source>
        <dbReference type="Proteomes" id="UP000887159"/>
    </source>
</evidence>
<comment type="caution">
    <text evidence="2">The sequence shown here is derived from an EMBL/GenBank/DDBJ whole genome shotgun (WGS) entry which is preliminary data.</text>
</comment>
<protein>
    <recommendedName>
        <fullName evidence="4">Transmembrane protein</fullName>
    </recommendedName>
</protein>
<dbReference type="EMBL" id="BMAU01021364">
    <property type="protein sequence ID" value="GFY23629.1"/>
    <property type="molecule type" value="Genomic_DNA"/>
</dbReference>
<dbReference type="AlphaFoldDB" id="A0A8X7BA78"/>
<name>A0A8X7BA78_TRICX</name>
<evidence type="ECO:0000256" key="1">
    <source>
        <dbReference type="SAM" id="Phobius"/>
    </source>
</evidence>
<proteinExistence type="predicted"/>
<dbReference type="Proteomes" id="UP000887159">
    <property type="component" value="Unassembled WGS sequence"/>
</dbReference>
<keyword evidence="1" id="KW-0812">Transmembrane</keyword>